<dbReference type="Proteomes" id="UP001635816">
    <property type="component" value="Unassembled WGS sequence"/>
</dbReference>
<feature type="domain" description="UspA" evidence="4">
    <location>
        <begin position="10"/>
        <end position="148"/>
    </location>
</feature>
<keyword evidence="6" id="KW-1185">Reference proteome</keyword>
<dbReference type="CDD" id="cd23944">
    <property type="entry name" value="USP_Rv2623_repeat1"/>
    <property type="match status" value="1"/>
</dbReference>
<dbReference type="EMBL" id="JBKBDD010000006">
    <property type="protein sequence ID" value="MFN6545077.1"/>
    <property type="molecule type" value="Genomic_DNA"/>
</dbReference>
<dbReference type="SUPFAM" id="SSF52402">
    <property type="entry name" value="Adenine nucleotide alpha hydrolases-like"/>
    <property type="match status" value="2"/>
</dbReference>
<proteinExistence type="inferred from homology"/>
<dbReference type="PRINTS" id="PR01438">
    <property type="entry name" value="UNVRSLSTRESS"/>
</dbReference>
<name>A0ABW9LAY0_9MYCO</name>
<dbReference type="RefSeq" id="WP_409543892.1">
    <property type="nucleotide sequence ID" value="NZ_JBKBDD010000006.1"/>
</dbReference>
<dbReference type="PANTHER" id="PTHR46268">
    <property type="entry name" value="STRESS RESPONSE PROTEIN NHAX"/>
    <property type="match status" value="1"/>
</dbReference>
<protein>
    <submittedName>
        <fullName evidence="5">Universal stress protein</fullName>
    </submittedName>
</protein>
<dbReference type="Gene3D" id="3.40.50.620">
    <property type="entry name" value="HUPs"/>
    <property type="match status" value="2"/>
</dbReference>
<dbReference type="InterPro" id="IPR006016">
    <property type="entry name" value="UspA"/>
</dbReference>
<comment type="caution">
    <text evidence="5">The sequence shown here is derived from an EMBL/GenBank/DDBJ whole genome shotgun (WGS) entry which is preliminary data.</text>
</comment>
<evidence type="ECO:0000256" key="3">
    <source>
        <dbReference type="ARBA" id="ARBA00022840"/>
    </source>
</evidence>
<feature type="domain" description="UspA" evidence="4">
    <location>
        <begin position="161"/>
        <end position="292"/>
    </location>
</feature>
<sequence length="294" mass="31497">MSDSTENYGILVGVDGSAESDAAVRWAAREAALYGAPVTLVHVIQPILVSWPIGQYGATVIDWQDENAQTVIEQARKTVRACVEESRLPSIRAEIRKDVAAGGLIEASKTAQMLVVGRRGVGALDHVVMGSVSTGVLHHARGPVVVVHTDDEWSRENGLPVLLGVDGSPASEEATARAFDEASRRGVDLVALHAWSDAGVVAALGMDEREVEGEGQELLAERLAGWQERYPDVEVHRRIACDWPAHRLLEEARRAQLVVLGSHGRGGFTGMLLGSVSSRVAQSAATPVMVVRPR</sequence>
<gene>
    <name evidence="5" type="ORF">ACK4CT_17975</name>
</gene>
<accession>A0ABW9LAY0</accession>
<reference evidence="5 6" key="1">
    <citation type="submission" date="2024-12" db="EMBL/GenBank/DDBJ databases">
        <title>The coexistence of Mycolicibacterium septicum and Mycolicibacterium nivoides in clinical samples.</title>
        <authorList>
            <person name="Wang C."/>
            <person name="Feng Y."/>
            <person name="Zong Z."/>
        </authorList>
    </citation>
    <scope>NUCLEOTIDE SEQUENCE [LARGE SCALE GENOMIC DNA]</scope>
    <source>
        <strain evidence="5 6">120309</strain>
    </source>
</reference>
<evidence type="ECO:0000313" key="6">
    <source>
        <dbReference type="Proteomes" id="UP001635816"/>
    </source>
</evidence>
<evidence type="ECO:0000256" key="1">
    <source>
        <dbReference type="ARBA" id="ARBA00008791"/>
    </source>
</evidence>
<comment type="similarity">
    <text evidence="1">Belongs to the universal stress protein A family.</text>
</comment>
<dbReference type="InterPro" id="IPR006015">
    <property type="entry name" value="Universal_stress_UspA"/>
</dbReference>
<evidence type="ECO:0000313" key="5">
    <source>
        <dbReference type="EMBL" id="MFN6545077.1"/>
    </source>
</evidence>
<dbReference type="Pfam" id="PF00582">
    <property type="entry name" value="Usp"/>
    <property type="match status" value="2"/>
</dbReference>
<dbReference type="PANTHER" id="PTHR46268:SF27">
    <property type="entry name" value="UNIVERSAL STRESS PROTEIN RV2623"/>
    <property type="match status" value="1"/>
</dbReference>
<evidence type="ECO:0000256" key="2">
    <source>
        <dbReference type="ARBA" id="ARBA00022741"/>
    </source>
</evidence>
<keyword evidence="2" id="KW-0547">Nucleotide-binding</keyword>
<keyword evidence="3" id="KW-0067">ATP-binding</keyword>
<dbReference type="InterPro" id="IPR014729">
    <property type="entry name" value="Rossmann-like_a/b/a_fold"/>
</dbReference>
<evidence type="ECO:0000259" key="4">
    <source>
        <dbReference type="Pfam" id="PF00582"/>
    </source>
</evidence>
<organism evidence="5 6">
    <name type="scientific">Mycolicibacterium nivoides</name>
    <dbReference type="NCBI Taxonomy" id="2487344"/>
    <lineage>
        <taxon>Bacteria</taxon>
        <taxon>Bacillati</taxon>
        <taxon>Actinomycetota</taxon>
        <taxon>Actinomycetes</taxon>
        <taxon>Mycobacteriales</taxon>
        <taxon>Mycobacteriaceae</taxon>
        <taxon>Mycolicibacterium</taxon>
    </lineage>
</organism>